<feature type="region of interest" description="Disordered" evidence="1">
    <location>
        <begin position="9"/>
        <end position="33"/>
    </location>
</feature>
<keyword evidence="3" id="KW-1185">Reference proteome</keyword>
<reference evidence="3" key="1">
    <citation type="submission" date="2015-09" db="EMBL/GenBank/DDBJ databases">
        <authorList>
            <person name="Shao Z."/>
            <person name="Wang L."/>
        </authorList>
    </citation>
    <scope>NUCLEOTIDE SEQUENCE [LARGE SCALE GENOMIC DNA]</scope>
    <source>
        <strain evidence="3">F13-1</strain>
    </source>
</reference>
<dbReference type="Proteomes" id="UP000217763">
    <property type="component" value="Chromosome"/>
</dbReference>
<name>A0A291HLZ9_9GAMM</name>
<dbReference type="KEGG" id="zdf:AN401_04030"/>
<proteinExistence type="predicted"/>
<dbReference type="AlphaFoldDB" id="A0A291HLZ9"/>
<protein>
    <submittedName>
        <fullName evidence="2">Uncharacterized protein</fullName>
    </submittedName>
</protein>
<sequence>MLNMVKKLMDIKQNPQDVDASSKAPTSEHLPLPPRICNHGFGRGEPFDMKSLDISVWARLKSWFSAKFLGE</sequence>
<gene>
    <name evidence="2" type="ORF">AN401_04030</name>
</gene>
<evidence type="ECO:0000313" key="2">
    <source>
        <dbReference type="EMBL" id="ATG73122.1"/>
    </source>
</evidence>
<dbReference type="EMBL" id="CP012621">
    <property type="protein sequence ID" value="ATG73122.1"/>
    <property type="molecule type" value="Genomic_DNA"/>
</dbReference>
<accession>A0A291HLZ9</accession>
<evidence type="ECO:0000256" key="1">
    <source>
        <dbReference type="SAM" id="MobiDB-lite"/>
    </source>
</evidence>
<evidence type="ECO:0000313" key="3">
    <source>
        <dbReference type="Proteomes" id="UP000217763"/>
    </source>
</evidence>
<organism evidence="2 3">
    <name type="scientific">Zobellella denitrificans</name>
    <dbReference type="NCBI Taxonomy" id="347534"/>
    <lineage>
        <taxon>Bacteria</taxon>
        <taxon>Pseudomonadati</taxon>
        <taxon>Pseudomonadota</taxon>
        <taxon>Gammaproteobacteria</taxon>
        <taxon>Aeromonadales</taxon>
        <taxon>Aeromonadaceae</taxon>
        <taxon>Zobellella</taxon>
    </lineage>
</organism>